<dbReference type="GO" id="GO:0015078">
    <property type="term" value="F:proton transmembrane transporter activity"/>
    <property type="evidence" value="ECO:0007669"/>
    <property type="project" value="InterPro"/>
</dbReference>
<dbReference type="OrthoDB" id="10269212at2759"/>
<evidence type="ECO:0000256" key="9">
    <source>
        <dbReference type="ARBA" id="ARBA00023121"/>
    </source>
</evidence>
<dbReference type="InterPro" id="IPR000454">
    <property type="entry name" value="ATP_synth_F0_csu"/>
</dbReference>
<keyword evidence="4" id="KW-0138">CF(0)</keyword>
<evidence type="ECO:0000256" key="5">
    <source>
        <dbReference type="ARBA" id="ARBA00022692"/>
    </source>
</evidence>
<comment type="caution">
    <text evidence="13">The sequence shown here is derived from an EMBL/GenBank/DDBJ whole genome shotgun (WGS) entry which is preliminary data.</text>
</comment>
<dbReference type="Pfam" id="PF00137">
    <property type="entry name" value="ATP-synt_C"/>
    <property type="match status" value="1"/>
</dbReference>
<keyword evidence="9" id="KW-0446">Lipid-binding</keyword>
<protein>
    <submittedName>
        <fullName evidence="13">ATP synthase subunit c, chloroplastic</fullName>
    </submittedName>
</protein>
<evidence type="ECO:0000313" key="14">
    <source>
        <dbReference type="Proteomes" id="UP000186817"/>
    </source>
</evidence>
<dbReference type="PROSITE" id="PS00605">
    <property type="entry name" value="ATPASE_C"/>
    <property type="match status" value="1"/>
</dbReference>
<keyword evidence="3" id="KW-0813">Transport</keyword>
<keyword evidence="6" id="KW-0375">Hydrogen ion transport</keyword>
<feature type="non-terminal residue" evidence="13">
    <location>
        <position position="374"/>
    </location>
</feature>
<dbReference type="GO" id="GO:0008289">
    <property type="term" value="F:lipid binding"/>
    <property type="evidence" value="ECO:0007669"/>
    <property type="project" value="UniProtKB-KW"/>
</dbReference>
<keyword evidence="10" id="KW-0472">Membrane</keyword>
<evidence type="ECO:0000256" key="4">
    <source>
        <dbReference type="ARBA" id="ARBA00022547"/>
    </source>
</evidence>
<feature type="domain" description="Reverse transcriptase" evidence="11">
    <location>
        <begin position="22"/>
        <end position="195"/>
    </location>
</feature>
<dbReference type="Pfam" id="PF00078">
    <property type="entry name" value="RVT_1"/>
    <property type="match status" value="1"/>
</dbReference>
<dbReference type="GO" id="GO:0045259">
    <property type="term" value="C:proton-transporting ATP synthase complex"/>
    <property type="evidence" value="ECO:0007669"/>
    <property type="project" value="UniProtKB-KW"/>
</dbReference>
<evidence type="ECO:0000256" key="2">
    <source>
        <dbReference type="ARBA" id="ARBA00006704"/>
    </source>
</evidence>
<dbReference type="EMBL" id="LSRX01001226">
    <property type="protein sequence ID" value="OLP82060.1"/>
    <property type="molecule type" value="Genomic_DNA"/>
</dbReference>
<dbReference type="PRINTS" id="PR00124">
    <property type="entry name" value="ATPASEC"/>
</dbReference>
<keyword evidence="5" id="KW-0812">Transmembrane</keyword>
<gene>
    <name evidence="13" type="primary">atpH</name>
    <name evidence="13" type="ORF">AK812_SmicGene37323</name>
</gene>
<evidence type="ECO:0000256" key="10">
    <source>
        <dbReference type="ARBA" id="ARBA00023136"/>
    </source>
</evidence>
<feature type="domain" description="V-ATPase proteolipid subunit C-like" evidence="12">
    <location>
        <begin position="333"/>
        <end position="374"/>
    </location>
</feature>
<evidence type="ECO:0000256" key="7">
    <source>
        <dbReference type="ARBA" id="ARBA00022989"/>
    </source>
</evidence>
<evidence type="ECO:0000256" key="8">
    <source>
        <dbReference type="ARBA" id="ARBA00023065"/>
    </source>
</evidence>
<dbReference type="Proteomes" id="UP000186817">
    <property type="component" value="Unassembled WGS sequence"/>
</dbReference>
<keyword evidence="8" id="KW-0406">Ion transport</keyword>
<sequence>MQSMTTKSSAPRRWTEARVVLIEKRTGGWRPLSWRAGARVATQALPQWSRCWADRRVMGGRKGGGIKDALHRRLVATQSGEHMYVSRNLSKSFDSVRISQLGAALQKLQAPQDLFNHVHALHNQHSPIFSVHGVVGQEWSQVKRGLAQGCPFSALLGAAVMMVWCCNIAQAGGDSVCFIDDRVTLNSSGKVLKETQTCPRSFDECFGFVCNPFTSRVASKPDNAEAAAVADRVTYRHRCRMRCIQWSGCSLGLKALHIKTLVLPMVTWAGNVRKFLMGRDSESVIGEWLSDWHSRAQQTIATCRPCDWILLLASAGALVAETRLEERLFDKAGIASGRCIDGISRQPEVADDLRGVLLLSLAFMESLTIYGLVI</sequence>
<dbReference type="GO" id="GO:0015986">
    <property type="term" value="P:proton motive force-driven ATP synthesis"/>
    <property type="evidence" value="ECO:0007669"/>
    <property type="project" value="InterPro"/>
</dbReference>
<dbReference type="GO" id="GO:0033177">
    <property type="term" value="C:proton-transporting two-sector ATPase complex, proton-transporting domain"/>
    <property type="evidence" value="ECO:0007669"/>
    <property type="project" value="InterPro"/>
</dbReference>
<evidence type="ECO:0000313" key="13">
    <source>
        <dbReference type="EMBL" id="OLP82060.1"/>
    </source>
</evidence>
<dbReference type="Gene3D" id="1.20.20.10">
    <property type="entry name" value="F1F0 ATP synthase subunit C"/>
    <property type="match status" value="1"/>
</dbReference>
<dbReference type="InterPro" id="IPR020537">
    <property type="entry name" value="ATP_synth_F0_csu_DDCD_BS"/>
</dbReference>
<evidence type="ECO:0000259" key="12">
    <source>
        <dbReference type="Pfam" id="PF00137"/>
    </source>
</evidence>
<comment type="subcellular location">
    <subcellularLocation>
        <location evidence="1">Membrane</location>
        <topology evidence="1">Multi-pass membrane protein</topology>
    </subcellularLocation>
</comment>
<keyword evidence="14" id="KW-1185">Reference proteome</keyword>
<evidence type="ECO:0000256" key="3">
    <source>
        <dbReference type="ARBA" id="ARBA00022448"/>
    </source>
</evidence>
<dbReference type="InterPro" id="IPR000477">
    <property type="entry name" value="RT_dom"/>
</dbReference>
<dbReference type="AlphaFoldDB" id="A0A1Q9CGL1"/>
<evidence type="ECO:0000256" key="1">
    <source>
        <dbReference type="ARBA" id="ARBA00004141"/>
    </source>
</evidence>
<accession>A0A1Q9CGL1</accession>
<dbReference type="InterPro" id="IPR035921">
    <property type="entry name" value="F/V-ATP_Csub_sf"/>
</dbReference>
<name>A0A1Q9CGL1_SYMMI</name>
<evidence type="ECO:0000256" key="6">
    <source>
        <dbReference type="ARBA" id="ARBA00022781"/>
    </source>
</evidence>
<keyword evidence="7" id="KW-1133">Transmembrane helix</keyword>
<dbReference type="InterPro" id="IPR002379">
    <property type="entry name" value="ATPase_proteolipid_c-like_dom"/>
</dbReference>
<dbReference type="SUPFAM" id="SSF81333">
    <property type="entry name" value="F1F0 ATP synthase subunit C"/>
    <property type="match status" value="1"/>
</dbReference>
<comment type="similarity">
    <text evidence="2">Belongs to the ATPase C chain family.</text>
</comment>
<organism evidence="13 14">
    <name type="scientific">Symbiodinium microadriaticum</name>
    <name type="common">Dinoflagellate</name>
    <name type="synonym">Zooxanthella microadriatica</name>
    <dbReference type="NCBI Taxonomy" id="2951"/>
    <lineage>
        <taxon>Eukaryota</taxon>
        <taxon>Sar</taxon>
        <taxon>Alveolata</taxon>
        <taxon>Dinophyceae</taxon>
        <taxon>Suessiales</taxon>
        <taxon>Symbiodiniaceae</taxon>
        <taxon>Symbiodinium</taxon>
    </lineage>
</organism>
<proteinExistence type="inferred from homology"/>
<evidence type="ECO:0000259" key="11">
    <source>
        <dbReference type="Pfam" id="PF00078"/>
    </source>
</evidence>
<dbReference type="InterPro" id="IPR038662">
    <property type="entry name" value="ATP_synth_F0_csu_sf"/>
</dbReference>
<reference evidence="13 14" key="1">
    <citation type="submission" date="2016-02" db="EMBL/GenBank/DDBJ databases">
        <title>Genome analysis of coral dinoflagellate symbionts highlights evolutionary adaptations to a symbiotic lifestyle.</title>
        <authorList>
            <person name="Aranda M."/>
            <person name="Li Y."/>
            <person name="Liew Y.J."/>
            <person name="Baumgarten S."/>
            <person name="Simakov O."/>
            <person name="Wilson M."/>
            <person name="Piel J."/>
            <person name="Ashoor H."/>
            <person name="Bougouffa S."/>
            <person name="Bajic V.B."/>
            <person name="Ryu T."/>
            <person name="Ravasi T."/>
            <person name="Bayer T."/>
            <person name="Micklem G."/>
            <person name="Kim H."/>
            <person name="Bhak J."/>
            <person name="Lajeunesse T.C."/>
            <person name="Voolstra C.R."/>
        </authorList>
    </citation>
    <scope>NUCLEOTIDE SEQUENCE [LARGE SCALE GENOMIC DNA]</scope>
    <source>
        <strain evidence="13 14">CCMP2467</strain>
    </source>
</reference>